<dbReference type="EMBL" id="BPLR01008676">
    <property type="protein sequence ID" value="GIY26386.1"/>
    <property type="molecule type" value="Genomic_DNA"/>
</dbReference>
<organism evidence="1 2">
    <name type="scientific">Caerostris extrusa</name>
    <name type="common">Bark spider</name>
    <name type="synonym">Caerostris bankana</name>
    <dbReference type="NCBI Taxonomy" id="172846"/>
    <lineage>
        <taxon>Eukaryota</taxon>
        <taxon>Metazoa</taxon>
        <taxon>Ecdysozoa</taxon>
        <taxon>Arthropoda</taxon>
        <taxon>Chelicerata</taxon>
        <taxon>Arachnida</taxon>
        <taxon>Araneae</taxon>
        <taxon>Araneomorphae</taxon>
        <taxon>Entelegynae</taxon>
        <taxon>Araneoidea</taxon>
        <taxon>Araneidae</taxon>
        <taxon>Caerostris</taxon>
    </lineage>
</organism>
<dbReference type="Proteomes" id="UP001054945">
    <property type="component" value="Unassembled WGS sequence"/>
</dbReference>
<name>A0AAV4RZQ9_CAEEX</name>
<comment type="caution">
    <text evidence="1">The sequence shown here is derived from an EMBL/GenBank/DDBJ whole genome shotgun (WGS) entry which is preliminary data.</text>
</comment>
<keyword evidence="2" id="KW-1185">Reference proteome</keyword>
<evidence type="ECO:0000313" key="1">
    <source>
        <dbReference type="EMBL" id="GIY26386.1"/>
    </source>
</evidence>
<sequence>MRLSQNFAPEFTLEVFNETRNKALQGEKPYNVGFLITLYRYLGIGENIYTITGCHSSRPKLCSEWNGNLKICIISPRKELFTLLSFFNVHEQVRVVTGRGWEENVVRKALLKLLFPLRAWRKH</sequence>
<gene>
    <name evidence="1" type="ORF">CEXT_461221</name>
</gene>
<protein>
    <submittedName>
        <fullName evidence="1">Uncharacterized protein</fullName>
    </submittedName>
</protein>
<proteinExistence type="predicted"/>
<accession>A0AAV4RZQ9</accession>
<reference evidence="1 2" key="1">
    <citation type="submission" date="2021-06" db="EMBL/GenBank/DDBJ databases">
        <title>Caerostris extrusa draft genome.</title>
        <authorList>
            <person name="Kono N."/>
            <person name="Arakawa K."/>
        </authorList>
    </citation>
    <scope>NUCLEOTIDE SEQUENCE [LARGE SCALE GENOMIC DNA]</scope>
</reference>
<dbReference type="AlphaFoldDB" id="A0AAV4RZQ9"/>
<evidence type="ECO:0000313" key="2">
    <source>
        <dbReference type="Proteomes" id="UP001054945"/>
    </source>
</evidence>